<reference evidence="2 3" key="1">
    <citation type="submission" date="2023-07" db="EMBL/GenBank/DDBJ databases">
        <title>Sequencing the genomes of 1000 actinobacteria strains.</title>
        <authorList>
            <person name="Klenk H.-P."/>
        </authorList>
    </citation>
    <scope>NUCLEOTIDE SEQUENCE [LARGE SCALE GENOMIC DNA]</scope>
    <source>
        <strain evidence="2 3">DSM 44710</strain>
    </source>
</reference>
<feature type="domain" description="FAD-binding PCMH-type" evidence="1">
    <location>
        <begin position="1"/>
        <end position="100"/>
    </location>
</feature>
<sequence>MARLVTAQAGARPCALNHTFSGDGLARPADDLQAISTGTHGTDATIGCLSTFVEGLTLVTATGEALRCSAGEHPDVFTAARVGLGALGVITEVRLRRVDAFVLRAPRRPRC</sequence>
<evidence type="ECO:0000313" key="2">
    <source>
        <dbReference type="EMBL" id="MDP9798932.1"/>
    </source>
</evidence>
<dbReference type="RefSeq" id="WP_306837196.1">
    <property type="nucleotide sequence ID" value="NZ_JAUSRA010000001.1"/>
</dbReference>
<dbReference type="EMBL" id="JAUSRA010000001">
    <property type="protein sequence ID" value="MDP9798932.1"/>
    <property type="molecule type" value="Genomic_DNA"/>
</dbReference>
<dbReference type="Proteomes" id="UP001240984">
    <property type="component" value="Unassembled WGS sequence"/>
</dbReference>
<dbReference type="SUPFAM" id="SSF56176">
    <property type="entry name" value="FAD-binding/transporter-associated domain-like"/>
    <property type="match status" value="1"/>
</dbReference>
<name>A0ABT9N5F5_9ACTN</name>
<comment type="caution">
    <text evidence="2">The sequence shown here is derived from an EMBL/GenBank/DDBJ whole genome shotgun (WGS) entry which is preliminary data.</text>
</comment>
<dbReference type="Gene3D" id="3.30.465.10">
    <property type="match status" value="1"/>
</dbReference>
<dbReference type="InterPro" id="IPR036318">
    <property type="entry name" value="FAD-bd_PCMH-like_sf"/>
</dbReference>
<gene>
    <name evidence="2" type="ORF">J2S43_007444</name>
</gene>
<dbReference type="InterPro" id="IPR016169">
    <property type="entry name" value="FAD-bd_PCMH_sub2"/>
</dbReference>
<protein>
    <submittedName>
        <fullName evidence="2">FAD/FMN-containing dehydrogenase</fullName>
    </submittedName>
</protein>
<dbReference type="PANTHER" id="PTHR43762">
    <property type="entry name" value="L-GULONOLACTONE OXIDASE"/>
    <property type="match status" value="1"/>
</dbReference>
<accession>A0ABT9N5F5</accession>
<dbReference type="InterPro" id="IPR016166">
    <property type="entry name" value="FAD-bd_PCMH"/>
</dbReference>
<dbReference type="PANTHER" id="PTHR43762:SF1">
    <property type="entry name" value="D-ARABINONO-1,4-LACTONE OXIDASE"/>
    <property type="match status" value="1"/>
</dbReference>
<evidence type="ECO:0000313" key="3">
    <source>
        <dbReference type="Proteomes" id="UP001240984"/>
    </source>
</evidence>
<keyword evidence="3" id="KW-1185">Reference proteome</keyword>
<dbReference type="InterPro" id="IPR010031">
    <property type="entry name" value="FAD_lactone_oxidase-like"/>
</dbReference>
<dbReference type="PROSITE" id="PS51387">
    <property type="entry name" value="FAD_PCMH"/>
    <property type="match status" value="1"/>
</dbReference>
<organism evidence="2 3">
    <name type="scientific">Catenuloplanes nepalensis</name>
    <dbReference type="NCBI Taxonomy" id="587533"/>
    <lineage>
        <taxon>Bacteria</taxon>
        <taxon>Bacillati</taxon>
        <taxon>Actinomycetota</taxon>
        <taxon>Actinomycetes</taxon>
        <taxon>Micromonosporales</taxon>
        <taxon>Micromonosporaceae</taxon>
        <taxon>Catenuloplanes</taxon>
    </lineage>
</organism>
<evidence type="ECO:0000259" key="1">
    <source>
        <dbReference type="PROSITE" id="PS51387"/>
    </source>
</evidence>
<proteinExistence type="predicted"/>